<feature type="region of interest" description="Disordered" evidence="1">
    <location>
        <begin position="238"/>
        <end position="268"/>
    </location>
</feature>
<dbReference type="PANTHER" id="PTHR11139">
    <property type="entry name" value="ATAXIA TELANGIECTASIA MUTATED ATM -RELATED"/>
    <property type="match status" value="1"/>
</dbReference>
<dbReference type="InterPro" id="IPR050517">
    <property type="entry name" value="DDR_Repair_Kinase"/>
</dbReference>
<dbReference type="Gene3D" id="1.10.1070.11">
    <property type="entry name" value="Phosphatidylinositol 3-/4-kinase, catalytic domain"/>
    <property type="match status" value="1"/>
</dbReference>
<dbReference type="EMBL" id="JANBOJ010000371">
    <property type="protein sequence ID" value="KAJ1719587.1"/>
    <property type="molecule type" value="Genomic_DNA"/>
</dbReference>
<dbReference type="SUPFAM" id="SSF56112">
    <property type="entry name" value="Protein kinase-like (PK-like)"/>
    <property type="match status" value="1"/>
</dbReference>
<evidence type="ECO:0000313" key="5">
    <source>
        <dbReference type="Proteomes" id="UP001149813"/>
    </source>
</evidence>
<sequence>MDSSSADVRRVWTKVACALGDSWEPAASETLAFAAHSRRSLASGPKPQVFDDKTIEDCAERFSDDDAVAVVGALVDSCRVVAKRQIVRGTGLSANALECLVAVYHAVTDADRRRALRLGVHEVANLMVLLAGRHIAAAAVAAATGPRECLDVASYLVNVVREAVEQNEGGAKCFWILELIFQLCRPGRPGDSLLLQLQAEDDGVGLLLLTAATMCSNIAFATFVASLALQTQYVAAAPTGPSGSRSNDSNAGTKGTRTNRVTPETRSQLAASAPWTVFGKLLDCDLGDGISFITGADSGANEMMAGIHSALSALELSEAADHAGEHAASRLSRYDACFDDGKSTSEYLDSHGPQLFLADRFLGRAVSRATGRLAPVATGMHLRASQTYRQIVAVDSTTTDVQRLAGIEAAFARDCRRVKRMPEVLQTAFAVDRMDAGTATRWWRLYVASRVADAYNTRRGSSAAADLAARSADQGAVAAAVLGMVAASERTAMCFAQVPGASNNTDALAAAGLEGASSAKAKEALLYLGSLSGTLDGALVGAVLHEGSGRVRFTASGTFDAASLLLAQLMSADRGPLPALPLDQPLTARAVAQLSPYVPQLLALLSGSRREQAGAALQLLERLSHAAPDLLVFHAVVAAGSLPAASHGGQMTAALVQQRFDARVVADIRRFLDLAGGLAVLPQERVRWACVKAKSAYDRLAAVVRAGARAGAGALDERRAAGAWDERLRAVRRLLAEYAAPGVPAGAFEAEFIAAVPRLQQLVDRLGSAAAAAGSAPGGSDADAESLWRQVFRLLSTPASLAMSHVSPSLTDFRAAIPIPSLTSPTEPLYFEHTGSTMRVIGSKTRPKMLSLYLADSHGAVRRHRYILKGSEDLRIDECVIQAFVRINRVIRSSGTGESGSSEGAGHGVSELAVYNVVPVDTYGGLIQVVDNAPSLFHLYARHAAPASATARPPEQPSAATGLHQEHARHAHAVLARHGQPRDLPADKWPHPVSLAVYDSLLAGNPAHSTLLHAHLLESAQSAGHMLELVRSSVRSIGVASVAGYVLGLGDRHLDNLLVRRSDGRLVHVDFNVCFDFGSVSHIPEIVPFRLTPVLRFLCGSGRSDDSADGLDAFALSRCFGDAARATLKFARMDRKCLVGAIVQRACFRPFMEWCCIEESRLKKQQQQQQLLEGTDALHQRQEKSPVLGSPHQLPSDRDGSIMHTDDFIRANGLCPPAAFWPRRPVLGSGAAGLSNGSADAVGAVSEFPYGWRIAREAVDRVDARLSYTGTKTAGAPGSHGDKDDDDLVAEQFGILWNAATSKDRLAKMFMGWAPWV</sequence>
<dbReference type="SMART" id="SM00146">
    <property type="entry name" value="PI3Kc"/>
    <property type="match status" value="1"/>
</dbReference>
<accession>A0A9W7XV71</accession>
<dbReference type="Proteomes" id="UP001149813">
    <property type="component" value="Unassembled WGS sequence"/>
</dbReference>
<evidence type="ECO:0000259" key="3">
    <source>
        <dbReference type="PROSITE" id="PS51190"/>
    </source>
</evidence>
<comment type="caution">
    <text evidence="4">The sequence shown here is derived from an EMBL/GenBank/DDBJ whole genome shotgun (WGS) entry which is preliminary data.</text>
</comment>
<reference evidence="4" key="1">
    <citation type="submission" date="2022-07" db="EMBL/GenBank/DDBJ databases">
        <title>Phylogenomic reconstructions and comparative analyses of Kickxellomycotina fungi.</title>
        <authorList>
            <person name="Reynolds N.K."/>
            <person name="Stajich J.E."/>
            <person name="Barry K."/>
            <person name="Grigoriev I.V."/>
            <person name="Crous P."/>
            <person name="Smith M.E."/>
        </authorList>
    </citation>
    <scope>NUCLEOTIDE SEQUENCE</scope>
    <source>
        <strain evidence="4">NBRC 32514</strain>
    </source>
</reference>
<dbReference type="OrthoDB" id="381190at2759"/>
<dbReference type="PROSITE" id="PS51190">
    <property type="entry name" value="FATC"/>
    <property type="match status" value="1"/>
</dbReference>
<dbReference type="GO" id="GO:0005634">
    <property type="term" value="C:nucleus"/>
    <property type="evidence" value="ECO:0007669"/>
    <property type="project" value="TreeGrafter"/>
</dbReference>
<dbReference type="PROSITE" id="PS50290">
    <property type="entry name" value="PI3_4_KINASE_3"/>
    <property type="match status" value="1"/>
</dbReference>
<keyword evidence="5" id="KW-1185">Reference proteome</keyword>
<name>A0A9W7XV71_9FUNG</name>
<dbReference type="InterPro" id="IPR011009">
    <property type="entry name" value="Kinase-like_dom_sf"/>
</dbReference>
<feature type="domain" description="PI3K/PI4K catalytic" evidence="2">
    <location>
        <begin position="834"/>
        <end position="1192"/>
    </location>
</feature>
<feature type="compositionally biased region" description="Polar residues" evidence="1">
    <location>
        <begin position="241"/>
        <end position="268"/>
    </location>
</feature>
<dbReference type="InterPro" id="IPR036940">
    <property type="entry name" value="PI3/4_kinase_cat_sf"/>
</dbReference>
<dbReference type="InterPro" id="IPR003152">
    <property type="entry name" value="FATC_dom"/>
</dbReference>
<protein>
    <recommendedName>
        <fullName evidence="6">Non-specific serine/threonine protein kinase</fullName>
    </recommendedName>
</protein>
<dbReference type="GO" id="GO:0004674">
    <property type="term" value="F:protein serine/threonine kinase activity"/>
    <property type="evidence" value="ECO:0007669"/>
    <property type="project" value="TreeGrafter"/>
</dbReference>
<dbReference type="Gene3D" id="3.30.1010.10">
    <property type="entry name" value="Phosphatidylinositol 3-kinase Catalytic Subunit, Chain A, domain 4"/>
    <property type="match status" value="1"/>
</dbReference>
<feature type="region of interest" description="Disordered" evidence="1">
    <location>
        <begin position="948"/>
        <end position="969"/>
    </location>
</feature>
<feature type="domain" description="FATC" evidence="3">
    <location>
        <begin position="1286"/>
        <end position="1317"/>
    </location>
</feature>
<evidence type="ECO:0000256" key="1">
    <source>
        <dbReference type="SAM" id="MobiDB-lite"/>
    </source>
</evidence>
<dbReference type="InterPro" id="IPR000403">
    <property type="entry name" value="PI3/4_kinase_cat_dom"/>
</dbReference>
<evidence type="ECO:0008006" key="6">
    <source>
        <dbReference type="Google" id="ProtNLM"/>
    </source>
</evidence>
<dbReference type="Pfam" id="PF00454">
    <property type="entry name" value="PI3_PI4_kinase"/>
    <property type="match status" value="1"/>
</dbReference>
<organism evidence="4 5">
    <name type="scientific">Coemansia erecta</name>
    <dbReference type="NCBI Taxonomy" id="147472"/>
    <lineage>
        <taxon>Eukaryota</taxon>
        <taxon>Fungi</taxon>
        <taxon>Fungi incertae sedis</taxon>
        <taxon>Zoopagomycota</taxon>
        <taxon>Kickxellomycotina</taxon>
        <taxon>Kickxellomycetes</taxon>
        <taxon>Kickxellales</taxon>
        <taxon>Kickxellaceae</taxon>
        <taxon>Coemansia</taxon>
    </lineage>
</organism>
<proteinExistence type="predicted"/>
<gene>
    <name evidence="4" type="ORF">LPJ53_005678</name>
</gene>
<evidence type="ECO:0000259" key="2">
    <source>
        <dbReference type="PROSITE" id="PS50290"/>
    </source>
</evidence>
<evidence type="ECO:0000313" key="4">
    <source>
        <dbReference type="EMBL" id="KAJ1719587.1"/>
    </source>
</evidence>